<comment type="caution">
    <text evidence="1">The sequence shown here is derived from an EMBL/GenBank/DDBJ whole genome shotgun (WGS) entry which is preliminary data.</text>
</comment>
<dbReference type="EMBL" id="CAJEWN010000551">
    <property type="protein sequence ID" value="CAD2185575.1"/>
    <property type="molecule type" value="Genomic_DNA"/>
</dbReference>
<gene>
    <name evidence="1" type="ORF">MENT_LOCUS38014</name>
</gene>
<protein>
    <submittedName>
        <fullName evidence="1">Uncharacterized protein</fullName>
    </submittedName>
</protein>
<organism evidence="1 2">
    <name type="scientific">Meloidogyne enterolobii</name>
    <name type="common">Root-knot nematode worm</name>
    <name type="synonym">Meloidogyne mayaguensis</name>
    <dbReference type="NCBI Taxonomy" id="390850"/>
    <lineage>
        <taxon>Eukaryota</taxon>
        <taxon>Metazoa</taxon>
        <taxon>Ecdysozoa</taxon>
        <taxon>Nematoda</taxon>
        <taxon>Chromadorea</taxon>
        <taxon>Rhabditida</taxon>
        <taxon>Tylenchina</taxon>
        <taxon>Tylenchomorpha</taxon>
        <taxon>Tylenchoidea</taxon>
        <taxon>Meloidogynidae</taxon>
        <taxon>Meloidogyninae</taxon>
        <taxon>Meloidogyne</taxon>
    </lineage>
</organism>
<dbReference type="Proteomes" id="UP000580250">
    <property type="component" value="Unassembled WGS sequence"/>
</dbReference>
<dbReference type="AlphaFoldDB" id="A0A6V7WF27"/>
<evidence type="ECO:0000313" key="2">
    <source>
        <dbReference type="Proteomes" id="UP000580250"/>
    </source>
</evidence>
<proteinExistence type="predicted"/>
<dbReference type="OrthoDB" id="5839236at2759"/>
<reference evidence="1 2" key="1">
    <citation type="submission" date="2020-08" db="EMBL/GenBank/DDBJ databases">
        <authorList>
            <person name="Koutsovoulos G."/>
            <person name="Danchin GJ E."/>
        </authorList>
    </citation>
    <scope>NUCLEOTIDE SEQUENCE [LARGE SCALE GENOMIC DNA]</scope>
</reference>
<evidence type="ECO:0000313" key="1">
    <source>
        <dbReference type="EMBL" id="CAD2185575.1"/>
    </source>
</evidence>
<accession>A0A6V7WF27</accession>
<sequence length="666" mass="78282">MIDQGKLNEILLSKDQQKISDFLLKLRDQRRLDELFQSILELFQKSYVSEFSISQLFLNEFILYFRELSPLVSYEYSKLLLNLINSLGNDKKMLKRNLVVIFRLLVENIPLLSARQTRDLIKSDQMIEICSHFWNLEEREIAANLTFCLFQIIIFELNYFLSVSTEKTQKQLIKELTFIWTKLIEKINIQNFERCPFLQICTVILLNITSTLEKAETINDICRIIFRRIRKNCLFEKCTEIIQKDVCVNNEDNMELNIDEKQNNILCCYNSVLFDLLFRNLASFWSICPSKLHIPVMQFLVTFSQNKNSLKYFLFCLAKNPSIRFGEFRQSIETSLINVLPSHFTKNGILNWSKLAKERLKRRKTAKGDFYNDWNSLLEIFEKIDDEVEGDTDGILLRNLSKKTITQIISSVPFKQLANSPPKTIRASLKLLYLLASQQHKVELPFTIDLINLMEAEPEPKIYSIKIVERILKFHTRQPEMLADLRDLSGLCFAMFRPLDQPWTEQISEPIKRKYLLAELSFLRTFLVSVPILLNSFSPVITQLLPEFFIQSSNYRRKQALNSNEISSPRDINYLAENLFPDKLEHSLSCVCRELVKNREKFHRLLSFVVASSLVDERRIRYPTYLIMTALDEKDIALLSTNMPTWEKRKFSTLHSQFFECNKIIG</sequence>
<name>A0A6V7WF27_MELEN</name>